<name>A0A1S8A5H0_ROSNE</name>
<evidence type="ECO:0000313" key="2">
    <source>
        <dbReference type="Proteomes" id="UP000054516"/>
    </source>
</evidence>
<reference evidence="1" key="1">
    <citation type="submission" date="2016-03" db="EMBL/GenBank/DDBJ databases">
        <title>Draft genome sequence of Rosellinia necatrix.</title>
        <authorList>
            <person name="Kanematsu S."/>
        </authorList>
    </citation>
    <scope>NUCLEOTIDE SEQUENCE [LARGE SCALE GENOMIC DNA]</scope>
    <source>
        <strain evidence="1">W97</strain>
    </source>
</reference>
<dbReference type="Proteomes" id="UP000054516">
    <property type="component" value="Unassembled WGS sequence"/>
</dbReference>
<evidence type="ECO:0000313" key="1">
    <source>
        <dbReference type="EMBL" id="GAW25303.1"/>
    </source>
</evidence>
<proteinExistence type="predicted"/>
<dbReference type="AlphaFoldDB" id="A0A1S8A5H0"/>
<dbReference type="EMBL" id="DF977449">
    <property type="protein sequence ID" value="GAW25303.1"/>
    <property type="molecule type" value="Genomic_DNA"/>
</dbReference>
<protein>
    <submittedName>
        <fullName evidence="1">Uncharacterized protein</fullName>
    </submittedName>
</protein>
<keyword evidence="2" id="KW-1185">Reference proteome</keyword>
<organism evidence="1">
    <name type="scientific">Rosellinia necatrix</name>
    <name type="common">White root-rot fungus</name>
    <dbReference type="NCBI Taxonomy" id="77044"/>
    <lineage>
        <taxon>Eukaryota</taxon>
        <taxon>Fungi</taxon>
        <taxon>Dikarya</taxon>
        <taxon>Ascomycota</taxon>
        <taxon>Pezizomycotina</taxon>
        <taxon>Sordariomycetes</taxon>
        <taxon>Xylariomycetidae</taxon>
        <taxon>Xylariales</taxon>
        <taxon>Xylariaceae</taxon>
        <taxon>Rosellinia</taxon>
    </lineage>
</organism>
<sequence>MNRETTETWDMPNEYDKVVSKGHNGIVRNMLMTTSSYSRVTVLEGYTGLETV</sequence>
<accession>A0A1S8A5H0</accession>
<gene>
    <name evidence="1" type="ORF">SAMD00023353_0402400</name>
</gene>